<protein>
    <submittedName>
        <fullName evidence="1">Uncharacterized protein</fullName>
    </submittedName>
</protein>
<comment type="caution">
    <text evidence="1">The sequence shown here is derived from an EMBL/GenBank/DDBJ whole genome shotgun (WGS) entry which is preliminary data.</text>
</comment>
<proteinExistence type="predicted"/>
<organism evidence="1 2">
    <name type="scientific">Bradyrhizobium valentinum</name>
    <dbReference type="NCBI Taxonomy" id="1518501"/>
    <lineage>
        <taxon>Bacteria</taxon>
        <taxon>Pseudomonadati</taxon>
        <taxon>Pseudomonadota</taxon>
        <taxon>Alphaproteobacteria</taxon>
        <taxon>Hyphomicrobiales</taxon>
        <taxon>Nitrobacteraceae</taxon>
        <taxon>Bradyrhizobium</taxon>
    </lineage>
</organism>
<reference evidence="1 2" key="1">
    <citation type="submission" date="2014-03" db="EMBL/GenBank/DDBJ databases">
        <title>Bradyrhizobium valentinum sp. nov., isolated from effective nodules of Lupinus mariae-josephae, a lupine endemic of basic-lime soils in Eastern Spain.</title>
        <authorList>
            <person name="Duran D."/>
            <person name="Rey L."/>
            <person name="Navarro A."/>
            <person name="Busquets A."/>
            <person name="Imperial J."/>
            <person name="Ruiz-Argueso T."/>
        </authorList>
    </citation>
    <scope>NUCLEOTIDE SEQUENCE [LARGE SCALE GENOMIC DNA]</scope>
    <source>
        <strain evidence="1 2">LmjM3</strain>
    </source>
</reference>
<keyword evidence="2" id="KW-1185">Reference proteome</keyword>
<evidence type="ECO:0000313" key="2">
    <source>
        <dbReference type="Proteomes" id="UP000051913"/>
    </source>
</evidence>
<gene>
    <name evidence="1" type="ORF">CP49_05025</name>
</gene>
<dbReference type="AlphaFoldDB" id="A0A0R3L2U1"/>
<accession>A0A0R3L2U1</accession>
<dbReference type="EMBL" id="LLXX01000153">
    <property type="protein sequence ID" value="KRR02135.1"/>
    <property type="molecule type" value="Genomic_DNA"/>
</dbReference>
<name>A0A0R3L2U1_9BRAD</name>
<sequence length="105" mass="11442">MEENLRLANSIAAQLEQALTLSETDRAAGLNAIRDSDAAIETLRAANVRLYPLGRSAGGRHIQLRAVWSSAFPLRAIRELIDAALKDVSRDFRSLYAGKPLVDPA</sequence>
<evidence type="ECO:0000313" key="1">
    <source>
        <dbReference type="EMBL" id="KRR02135.1"/>
    </source>
</evidence>
<dbReference type="Proteomes" id="UP000051913">
    <property type="component" value="Unassembled WGS sequence"/>
</dbReference>